<evidence type="ECO:0000256" key="4">
    <source>
        <dbReference type="ARBA" id="ARBA00022771"/>
    </source>
</evidence>
<dbReference type="InterPro" id="IPR036236">
    <property type="entry name" value="Znf_C2H2_sf"/>
</dbReference>
<keyword evidence="3" id="KW-0677">Repeat</keyword>
<dbReference type="EMBL" id="JAPTSV010000015">
    <property type="protein sequence ID" value="KAJ1519906.1"/>
    <property type="molecule type" value="Genomic_DNA"/>
</dbReference>
<dbReference type="SMART" id="SM00355">
    <property type="entry name" value="ZnF_C2H2"/>
    <property type="match status" value="15"/>
</dbReference>
<dbReference type="InterPro" id="IPR013087">
    <property type="entry name" value="Znf_C2H2_type"/>
</dbReference>
<evidence type="ECO:0000256" key="6">
    <source>
        <dbReference type="ARBA" id="ARBA00023015"/>
    </source>
</evidence>
<feature type="region of interest" description="Disordered" evidence="11">
    <location>
        <begin position="1"/>
        <end position="35"/>
    </location>
</feature>
<keyword evidence="2" id="KW-0479">Metal-binding</keyword>
<dbReference type="GO" id="GO:0008270">
    <property type="term" value="F:zinc ion binding"/>
    <property type="evidence" value="ECO:0007669"/>
    <property type="project" value="UniProtKB-KW"/>
</dbReference>
<comment type="caution">
    <text evidence="13">The sequence shown here is derived from an EMBL/GenBank/DDBJ whole genome shotgun (WGS) entry which is preliminary data.</text>
</comment>
<dbReference type="FunFam" id="3.30.160.60:FF:000100">
    <property type="entry name" value="Zinc finger 45-like"/>
    <property type="match status" value="1"/>
</dbReference>
<feature type="compositionally biased region" description="Acidic residues" evidence="11">
    <location>
        <begin position="297"/>
        <end position="306"/>
    </location>
</feature>
<dbReference type="GO" id="GO:0043565">
    <property type="term" value="F:sequence-specific DNA binding"/>
    <property type="evidence" value="ECO:0007669"/>
    <property type="project" value="TreeGrafter"/>
</dbReference>
<dbReference type="PANTHER" id="PTHR24408">
    <property type="entry name" value="ZINC FINGER PROTEIN"/>
    <property type="match status" value="1"/>
</dbReference>
<keyword evidence="5" id="KW-0862">Zinc</keyword>
<feature type="region of interest" description="Disordered" evidence="11">
    <location>
        <begin position="820"/>
        <end position="877"/>
    </location>
</feature>
<feature type="compositionally biased region" description="Basic residues" evidence="11">
    <location>
        <begin position="823"/>
        <end position="841"/>
    </location>
</feature>
<dbReference type="Gene3D" id="3.30.160.60">
    <property type="entry name" value="Classic Zinc Finger"/>
    <property type="match status" value="10"/>
</dbReference>
<feature type="domain" description="C2H2-type" evidence="12">
    <location>
        <begin position="459"/>
        <end position="484"/>
    </location>
</feature>
<feature type="domain" description="C2H2-type" evidence="12">
    <location>
        <begin position="512"/>
        <end position="534"/>
    </location>
</feature>
<protein>
    <recommendedName>
        <fullName evidence="12">C2H2-type domain-containing protein</fullName>
    </recommendedName>
</protein>
<evidence type="ECO:0000256" key="7">
    <source>
        <dbReference type="ARBA" id="ARBA00023125"/>
    </source>
</evidence>
<evidence type="ECO:0000256" key="1">
    <source>
        <dbReference type="ARBA" id="ARBA00004123"/>
    </source>
</evidence>
<evidence type="ECO:0000256" key="9">
    <source>
        <dbReference type="ARBA" id="ARBA00023242"/>
    </source>
</evidence>
<feature type="domain" description="C2H2-type" evidence="12">
    <location>
        <begin position="668"/>
        <end position="696"/>
    </location>
</feature>
<organism evidence="13 14">
    <name type="scientific">Megalurothrips usitatus</name>
    <name type="common">bean blossom thrips</name>
    <dbReference type="NCBI Taxonomy" id="439358"/>
    <lineage>
        <taxon>Eukaryota</taxon>
        <taxon>Metazoa</taxon>
        <taxon>Ecdysozoa</taxon>
        <taxon>Arthropoda</taxon>
        <taxon>Hexapoda</taxon>
        <taxon>Insecta</taxon>
        <taxon>Pterygota</taxon>
        <taxon>Neoptera</taxon>
        <taxon>Paraneoptera</taxon>
        <taxon>Thysanoptera</taxon>
        <taxon>Terebrantia</taxon>
        <taxon>Thripoidea</taxon>
        <taxon>Thripidae</taxon>
        <taxon>Megalurothrips</taxon>
    </lineage>
</organism>
<feature type="domain" description="C2H2-type" evidence="12">
    <location>
        <begin position="613"/>
        <end position="640"/>
    </location>
</feature>
<evidence type="ECO:0000313" key="14">
    <source>
        <dbReference type="Proteomes" id="UP001075354"/>
    </source>
</evidence>
<dbReference type="PROSITE" id="PS50157">
    <property type="entry name" value="ZINC_FINGER_C2H2_2"/>
    <property type="match status" value="15"/>
</dbReference>
<keyword evidence="6" id="KW-0805">Transcription regulation</keyword>
<evidence type="ECO:0000256" key="10">
    <source>
        <dbReference type="PROSITE-ProRule" id="PRU00042"/>
    </source>
</evidence>
<proteinExistence type="predicted"/>
<feature type="domain" description="C2H2-type" evidence="12">
    <location>
        <begin position="701"/>
        <end position="728"/>
    </location>
</feature>
<dbReference type="GO" id="GO:0000981">
    <property type="term" value="F:DNA-binding transcription factor activity, RNA polymerase II-specific"/>
    <property type="evidence" value="ECO:0007669"/>
    <property type="project" value="TreeGrafter"/>
</dbReference>
<dbReference type="Proteomes" id="UP001075354">
    <property type="component" value="Chromosome 15"/>
</dbReference>
<dbReference type="FunFam" id="3.30.160.60:FF:001465">
    <property type="entry name" value="Zinc finger protein 560"/>
    <property type="match status" value="1"/>
</dbReference>
<feature type="domain" description="C2H2-type" evidence="12">
    <location>
        <begin position="267"/>
        <end position="294"/>
    </location>
</feature>
<feature type="compositionally biased region" description="Basic residues" evidence="11">
    <location>
        <begin position="895"/>
        <end position="905"/>
    </location>
</feature>
<dbReference type="AlphaFoldDB" id="A0AAV7X8G0"/>
<dbReference type="Pfam" id="PF13894">
    <property type="entry name" value="zf-C2H2_4"/>
    <property type="match status" value="1"/>
</dbReference>
<name>A0AAV7X8G0_9NEOP</name>
<dbReference type="FunFam" id="3.30.160.60:FF:000260">
    <property type="entry name" value="Spalt-like transcription factor 1"/>
    <property type="match status" value="1"/>
</dbReference>
<feature type="domain" description="C2H2-type" evidence="12">
    <location>
        <begin position="583"/>
        <end position="611"/>
    </location>
</feature>
<feature type="compositionally biased region" description="Basic residues" evidence="11">
    <location>
        <begin position="1040"/>
        <end position="1052"/>
    </location>
</feature>
<evidence type="ECO:0000259" key="12">
    <source>
        <dbReference type="PROSITE" id="PS50157"/>
    </source>
</evidence>
<feature type="compositionally biased region" description="Low complexity" evidence="11">
    <location>
        <begin position="906"/>
        <end position="924"/>
    </location>
</feature>
<feature type="domain" description="C2H2-type" evidence="12">
    <location>
        <begin position="794"/>
        <end position="821"/>
    </location>
</feature>
<feature type="compositionally biased region" description="Pro residues" evidence="11">
    <location>
        <begin position="989"/>
        <end position="998"/>
    </location>
</feature>
<keyword evidence="14" id="KW-1185">Reference proteome</keyword>
<feature type="compositionally biased region" description="Acidic residues" evidence="11">
    <location>
        <begin position="17"/>
        <end position="28"/>
    </location>
</feature>
<dbReference type="SUPFAM" id="SSF57667">
    <property type="entry name" value="beta-beta-alpha zinc fingers"/>
    <property type="match status" value="6"/>
</dbReference>
<sequence>MADSAETEPQWTVSWVTEDDDEEDEEESVPGGGGGEVIFGVASDCVQMPQDQVVVTSAGLTGLTGLGLAGLKPSPVFLDDAHHEVVVGGDVSLLNVIAGGDIVDEQVITGDQIVTDGEVISGGDIMSGDDVITGEDVITESEIMTGEEVIAGGDLVAGETVVDSSGQYQYQDPELFGVQVIEEEVISEAWETGQSGHDGQVLVSTVNVQSEWGEPGNEDDMLVPLPQDQQSGASQIRPYPCDFCSRRFSKKANLMNHMVAHQVERPYGCNLCGARYRRKCDLHNHLKIHAYAPEAAEQQEEDEDDLLSSPTRLDNRLEVRQKQMPAQKRRRASESFGEPADGRVKKKPGRKPGKAKAAAAGAGPGRKKLHPAERQPRSSYVDEDMRLMTELASRGGGDESNGYYMNGAVEEQKPPEPVAPQWPVTDPSRPYVCQHCGIGFARAKALGSHARVHAGDSPFECSSCGEMFWDVHLLREHTRLKHPGVGVKVEREEEEEEVAERPYTGDERFGNFRCQTCGLEFNRQDLLKKHSRLHIKMELPPPPEPDMDGGSGRLYPCGVCGQSYSSRRALLAHTESHSRYQPHRCMLCGQGFPDDQLVAAHVRERHAGAIPANACQLCGKTCKDRRALQKHSWVHSSERSYSCPKCDKRFHSRARLRRHMVSHRERVLTCAECGATFPDGRSLVNHRLAVHSQRDAAGRLFQCRDCGKTFGSRSSQQIHIRIHTGERPYACRFCWKAFADGGTLRKHERIHTGEKPYACPICPRAFNQRVVLREHIRAHHSGPDPKHAAGGGGYVCKVCGMALVTSEDLCLHLVKHSDENTARHRKPALAPRKYKRRRRLKPHEMEYGNEFSADDPDSDESSANKKARNPQPDYDPLVRTFDAALDTINSMVGRTKVKKKRKMKHTGPMAEEGEPSSSMMEPPSLISPQRLDEINARAPSTIRIRPRIKNVSAAQRTPVRPAKAMKSSPSPMSPPPVVPPMEDQLLASPPAPPPPAAGPGPGDDPFKVRKGPRTKNVNYHHEKRPQKPPPAKFPKEPKTPKVKGRKPIRKPKFLTQNGMQDKKMPASVETPVLVESVKVEPVAQVKEEVREEFKCEICGEIFYTRPELLFHVSIHI</sequence>
<feature type="domain" description="C2H2-type" evidence="12">
    <location>
        <begin position="555"/>
        <end position="582"/>
    </location>
</feature>
<dbReference type="GO" id="GO:0005634">
    <property type="term" value="C:nucleus"/>
    <property type="evidence" value="ECO:0007669"/>
    <property type="project" value="UniProtKB-SubCell"/>
</dbReference>
<accession>A0AAV7X8G0</accession>
<dbReference type="Pfam" id="PF00096">
    <property type="entry name" value="zf-C2H2"/>
    <property type="match status" value="6"/>
</dbReference>
<keyword evidence="9" id="KW-0539">Nucleus</keyword>
<feature type="domain" description="C2H2-type" evidence="12">
    <location>
        <begin position="729"/>
        <end position="756"/>
    </location>
</feature>
<feature type="region of interest" description="Disordered" evidence="11">
    <location>
        <begin position="293"/>
        <end position="383"/>
    </location>
</feature>
<evidence type="ECO:0000256" key="5">
    <source>
        <dbReference type="ARBA" id="ARBA00022833"/>
    </source>
</evidence>
<feature type="compositionally biased region" description="Low complexity" evidence="11">
    <location>
        <begin position="961"/>
        <end position="970"/>
    </location>
</feature>
<dbReference type="PROSITE" id="PS00028">
    <property type="entry name" value="ZINC_FINGER_C2H2_1"/>
    <property type="match status" value="15"/>
</dbReference>
<feature type="region of interest" description="Disordered" evidence="11">
    <location>
        <begin position="893"/>
        <end position="1067"/>
    </location>
</feature>
<dbReference type="FunFam" id="3.30.160.60:FF:000145">
    <property type="entry name" value="Zinc finger protein 574"/>
    <property type="match status" value="1"/>
</dbReference>
<reference evidence="13" key="1">
    <citation type="submission" date="2022-12" db="EMBL/GenBank/DDBJ databases">
        <title>Chromosome-level genome assembly of the bean flower thrips Megalurothrips usitatus.</title>
        <authorList>
            <person name="Ma L."/>
            <person name="Liu Q."/>
            <person name="Li H."/>
            <person name="Cai W."/>
        </authorList>
    </citation>
    <scope>NUCLEOTIDE SEQUENCE</scope>
    <source>
        <strain evidence="13">Cailab_2022a</strain>
    </source>
</reference>
<dbReference type="PANTHER" id="PTHR24408:SF64">
    <property type="entry name" value="LINKING IMMUNITY AND METABOLISM-RELATED"/>
    <property type="match status" value="1"/>
</dbReference>
<evidence type="ECO:0000256" key="11">
    <source>
        <dbReference type="SAM" id="MobiDB-lite"/>
    </source>
</evidence>
<evidence type="ECO:0000256" key="2">
    <source>
        <dbReference type="ARBA" id="ARBA00022723"/>
    </source>
</evidence>
<gene>
    <name evidence="13" type="ORF">ONE63_004144</name>
</gene>
<keyword evidence="7" id="KW-0238">DNA-binding</keyword>
<comment type="subcellular location">
    <subcellularLocation>
        <location evidence="1">Nucleus</location>
    </subcellularLocation>
</comment>
<feature type="domain" description="C2H2-type" evidence="12">
    <location>
        <begin position="239"/>
        <end position="266"/>
    </location>
</feature>
<feature type="domain" description="C2H2-type" evidence="12">
    <location>
        <begin position="431"/>
        <end position="458"/>
    </location>
</feature>
<feature type="domain" description="C2H2-type" evidence="12">
    <location>
        <begin position="1093"/>
        <end position="1116"/>
    </location>
</feature>
<dbReference type="FunFam" id="3.30.160.60:FF:000325">
    <property type="entry name" value="ZFP90 zinc finger protein"/>
    <property type="match status" value="1"/>
</dbReference>
<feature type="compositionally biased region" description="Basic residues" evidence="11">
    <location>
        <begin position="344"/>
        <end position="354"/>
    </location>
</feature>
<dbReference type="GO" id="GO:0000122">
    <property type="term" value="P:negative regulation of transcription by RNA polymerase II"/>
    <property type="evidence" value="ECO:0007669"/>
    <property type="project" value="UniProtKB-ARBA"/>
</dbReference>
<evidence type="ECO:0000256" key="3">
    <source>
        <dbReference type="ARBA" id="ARBA00022737"/>
    </source>
</evidence>
<feature type="domain" description="C2H2-type" evidence="12">
    <location>
        <begin position="757"/>
        <end position="785"/>
    </location>
</feature>
<keyword evidence="4 10" id="KW-0863">Zinc-finger</keyword>
<evidence type="ECO:0000256" key="8">
    <source>
        <dbReference type="ARBA" id="ARBA00023163"/>
    </source>
</evidence>
<evidence type="ECO:0000313" key="13">
    <source>
        <dbReference type="EMBL" id="KAJ1519906.1"/>
    </source>
</evidence>
<feature type="domain" description="C2H2-type" evidence="12">
    <location>
        <begin position="641"/>
        <end position="663"/>
    </location>
</feature>
<keyword evidence="8" id="KW-0804">Transcription</keyword>